<evidence type="ECO:0000256" key="6">
    <source>
        <dbReference type="ARBA" id="ARBA00025767"/>
    </source>
</evidence>
<keyword evidence="10" id="KW-1185">Reference proteome</keyword>
<feature type="repeat" description="WD" evidence="7">
    <location>
        <begin position="183"/>
        <end position="224"/>
    </location>
</feature>
<evidence type="ECO:0000256" key="8">
    <source>
        <dbReference type="SAM" id="MobiDB-lite"/>
    </source>
</evidence>
<dbReference type="Proteomes" id="UP000095023">
    <property type="component" value="Unassembled WGS sequence"/>
</dbReference>
<evidence type="ECO:0000313" key="9">
    <source>
        <dbReference type="EMBL" id="ODV89753.1"/>
    </source>
</evidence>
<dbReference type="AlphaFoldDB" id="A0A1E4TDH1"/>
<proteinExistence type="inferred from homology"/>
<dbReference type="OrthoDB" id="1935146at2759"/>
<comment type="subcellular location">
    <subcellularLocation>
        <location evidence="1">Nucleus</location>
        <location evidence="1">Nucleolus</location>
    </subcellularLocation>
</comment>
<evidence type="ECO:0000256" key="2">
    <source>
        <dbReference type="ARBA" id="ARBA00022552"/>
    </source>
</evidence>
<evidence type="ECO:0000256" key="7">
    <source>
        <dbReference type="PROSITE-ProRule" id="PRU00221"/>
    </source>
</evidence>
<sequence>MTDEDKKLREQQLEKAVFGDDYVGDSDTSENQDQDQDQDDTESVGFYLDDGLDDGLENDSLDSLSESESDVSSEDSDAWIDSDDETVSVSLTADRLKKLGTEKSLTGKQYVSRLRNQFTKLHPVPKWASFDVEKHETIQPIDEVSGLSTTALADLLNSSVDLVVTNKFLNPQNIDIERLPDPVFMNDAAVQTLDFHPNLSLFLSAGFDQTIRLYHITTKSSAYFKSLKLPTPIKTAAFDPSGKFIYAAGRRRYMYIWNLETGDVQKISRLYGHAESQRSMERFAVSRSGLIALIGSQGWVNIINSAGVWTTAVKIEGIIADIAWGDDGTLTVASQAGDIYEWDITTKTVLRKWTDFGCTCLARKGKVTAVGTQSGVVNVYNAQSFLHDPPKPCSSFNQIVTPISSLQISFDGQLVVFASKGKKDSLRLGHIATGTAYRNWPTSGTPLGRVTALALSAPSHILVTANDVGKMRLWRLNHYAQ</sequence>
<dbReference type="Gene3D" id="2.130.10.10">
    <property type="entry name" value="YVTN repeat-like/Quinoprotein amine dehydrogenase"/>
    <property type="match status" value="1"/>
</dbReference>
<reference evidence="10" key="1">
    <citation type="submission" date="2016-02" db="EMBL/GenBank/DDBJ databases">
        <title>Comparative genomics of biotechnologically important yeasts.</title>
        <authorList>
            <consortium name="DOE Joint Genome Institute"/>
            <person name="Riley R."/>
            <person name="Haridas S."/>
            <person name="Wolfe K.H."/>
            <person name="Lopes M.R."/>
            <person name="Hittinger C.T."/>
            <person name="Goker M."/>
            <person name="Salamov A."/>
            <person name="Wisecaver J."/>
            <person name="Long T.M."/>
            <person name="Aerts A.L."/>
            <person name="Barry K."/>
            <person name="Choi C."/>
            <person name="Clum A."/>
            <person name="Coughlan A.Y."/>
            <person name="Deshpande S."/>
            <person name="Douglass A.P."/>
            <person name="Hanson S.J."/>
            <person name="Klenk H.-P."/>
            <person name="Labutti K."/>
            <person name="Lapidus A."/>
            <person name="Lindquist E."/>
            <person name="Lipzen A."/>
            <person name="Meier-Kolthoff J.P."/>
            <person name="Ohm R.A."/>
            <person name="Otillar R.P."/>
            <person name="Pangilinan J."/>
            <person name="Peng Y."/>
            <person name="Rokas A."/>
            <person name="Rosa C.A."/>
            <person name="Scheuner C."/>
            <person name="Sibirny A.A."/>
            <person name="Slot J.C."/>
            <person name="Stielow J.B."/>
            <person name="Sun H."/>
            <person name="Kurtzman C.P."/>
            <person name="Blackwell M."/>
            <person name="Jeffries T.W."/>
            <person name="Grigoriev I.V."/>
        </authorList>
    </citation>
    <scope>NUCLEOTIDE SEQUENCE [LARGE SCALE GENOMIC DNA]</scope>
    <source>
        <strain evidence="10">NRRL Y-17796</strain>
    </source>
</reference>
<evidence type="ECO:0000256" key="5">
    <source>
        <dbReference type="ARBA" id="ARBA00023242"/>
    </source>
</evidence>
<dbReference type="GO" id="GO:0032040">
    <property type="term" value="C:small-subunit processome"/>
    <property type="evidence" value="ECO:0007669"/>
    <property type="project" value="EnsemblFungi"/>
</dbReference>
<keyword evidence="3 7" id="KW-0853">WD repeat</keyword>
<dbReference type="InterPro" id="IPR001680">
    <property type="entry name" value="WD40_rpt"/>
</dbReference>
<dbReference type="InterPro" id="IPR036322">
    <property type="entry name" value="WD40_repeat_dom_sf"/>
</dbReference>
<evidence type="ECO:0000256" key="4">
    <source>
        <dbReference type="ARBA" id="ARBA00022737"/>
    </source>
</evidence>
<dbReference type="PANTHER" id="PTHR18359">
    <property type="entry name" value="WD-REPEAT PROTEIN-RELATED"/>
    <property type="match status" value="1"/>
</dbReference>
<evidence type="ECO:0000256" key="3">
    <source>
        <dbReference type="ARBA" id="ARBA00022574"/>
    </source>
</evidence>
<dbReference type="Pfam" id="PF00400">
    <property type="entry name" value="WD40"/>
    <property type="match status" value="1"/>
</dbReference>
<keyword evidence="5" id="KW-0539">Nucleus</keyword>
<feature type="region of interest" description="Disordered" evidence="8">
    <location>
        <begin position="1"/>
        <end position="80"/>
    </location>
</feature>
<feature type="compositionally biased region" description="Basic and acidic residues" evidence="8">
    <location>
        <begin position="1"/>
        <end position="13"/>
    </location>
</feature>
<feature type="compositionally biased region" description="Acidic residues" evidence="8">
    <location>
        <begin position="22"/>
        <end position="42"/>
    </location>
</feature>
<dbReference type="SUPFAM" id="SSF50978">
    <property type="entry name" value="WD40 repeat-like"/>
    <property type="match status" value="1"/>
</dbReference>
<keyword evidence="4" id="KW-0677">Repeat</keyword>
<dbReference type="GO" id="GO:0000472">
    <property type="term" value="P:endonucleolytic cleavage to generate mature 5'-end of SSU-rRNA from (SSU-rRNA, 5.8S rRNA, LSU-rRNA)"/>
    <property type="evidence" value="ECO:0007669"/>
    <property type="project" value="EnsemblFungi"/>
</dbReference>
<name>A0A1E4TDH1_9ASCO</name>
<feature type="compositionally biased region" description="Acidic residues" evidence="8">
    <location>
        <begin position="50"/>
        <end position="80"/>
    </location>
</feature>
<dbReference type="InterPro" id="IPR045161">
    <property type="entry name" value="Utp18"/>
</dbReference>
<keyword evidence="2" id="KW-0698">rRNA processing</keyword>
<evidence type="ECO:0000256" key="1">
    <source>
        <dbReference type="ARBA" id="ARBA00004604"/>
    </source>
</evidence>
<accession>A0A1E4TDH1</accession>
<dbReference type="GO" id="GO:0000447">
    <property type="term" value="P:endonucleolytic cleavage in ITS1 to separate SSU-rRNA from 5.8S rRNA and LSU-rRNA from tricistronic rRNA transcript (SSU-rRNA, 5.8S rRNA, LSU-rRNA)"/>
    <property type="evidence" value="ECO:0007669"/>
    <property type="project" value="EnsemblFungi"/>
</dbReference>
<dbReference type="EMBL" id="KV453843">
    <property type="protein sequence ID" value="ODV89753.1"/>
    <property type="molecule type" value="Genomic_DNA"/>
</dbReference>
<dbReference type="SMART" id="SM00320">
    <property type="entry name" value="WD40"/>
    <property type="match status" value="6"/>
</dbReference>
<dbReference type="GO" id="GO:0034388">
    <property type="term" value="C:Pwp2p-containing subcomplex of 90S preribosome"/>
    <property type="evidence" value="ECO:0007669"/>
    <property type="project" value="EnsemblFungi"/>
</dbReference>
<evidence type="ECO:0000313" key="10">
    <source>
        <dbReference type="Proteomes" id="UP000095023"/>
    </source>
</evidence>
<dbReference type="PROSITE" id="PS50082">
    <property type="entry name" value="WD_REPEATS_2"/>
    <property type="match status" value="1"/>
</dbReference>
<dbReference type="GO" id="GO:0000480">
    <property type="term" value="P:endonucleolytic cleavage in 5'-ETS of tricistronic rRNA transcript (SSU-rRNA, 5.8S rRNA, LSU-rRNA)"/>
    <property type="evidence" value="ECO:0007669"/>
    <property type="project" value="EnsemblFungi"/>
</dbReference>
<dbReference type="InterPro" id="IPR015943">
    <property type="entry name" value="WD40/YVTN_repeat-like_dom_sf"/>
</dbReference>
<comment type="similarity">
    <text evidence="6">Belongs to the WD repeat UTP18 family.</text>
</comment>
<organism evidence="9 10">
    <name type="scientific">Tortispora caseinolytica NRRL Y-17796</name>
    <dbReference type="NCBI Taxonomy" id="767744"/>
    <lineage>
        <taxon>Eukaryota</taxon>
        <taxon>Fungi</taxon>
        <taxon>Dikarya</taxon>
        <taxon>Ascomycota</taxon>
        <taxon>Saccharomycotina</taxon>
        <taxon>Trigonopsidomycetes</taxon>
        <taxon>Trigonopsidales</taxon>
        <taxon>Trigonopsidaceae</taxon>
        <taxon>Tortispora</taxon>
    </lineage>
</organism>
<gene>
    <name evidence="9" type="ORF">CANCADRAFT_4378</name>
</gene>
<dbReference type="PANTHER" id="PTHR18359:SF0">
    <property type="entry name" value="U3 SMALL NUCLEOLAR RNA-ASSOCIATED PROTEIN 18 HOMOLOG"/>
    <property type="match status" value="1"/>
</dbReference>
<protein>
    <submittedName>
        <fullName evidence="9">Uncharacterized protein</fullName>
    </submittedName>
</protein>
<dbReference type="GO" id="GO:0000292">
    <property type="term" value="P:RNA fragment catabolic process"/>
    <property type="evidence" value="ECO:0007669"/>
    <property type="project" value="EnsemblFungi"/>
</dbReference>